<feature type="domain" description="RNase H type-1" evidence="11">
    <location>
        <begin position="3"/>
        <end position="147"/>
    </location>
</feature>
<dbReference type="CDD" id="cd09278">
    <property type="entry name" value="RNase_HI_prokaryote_like"/>
    <property type="match status" value="1"/>
</dbReference>
<dbReference type="HAMAP" id="MF_00042">
    <property type="entry name" value="RNase_H"/>
    <property type="match status" value="1"/>
</dbReference>
<feature type="binding site" evidence="10">
    <location>
        <position position="75"/>
    </location>
    <ligand>
        <name>Mg(2+)</name>
        <dbReference type="ChEBI" id="CHEBI:18420"/>
        <label>1</label>
    </ligand>
</feature>
<dbReference type="OrthoDB" id="7845843at2"/>
<evidence type="ECO:0000256" key="3">
    <source>
        <dbReference type="ARBA" id="ARBA00011245"/>
    </source>
</evidence>
<keyword evidence="9 10" id="KW-0460">Magnesium</keyword>
<keyword evidence="5 10" id="KW-0540">Nuclease</keyword>
<evidence type="ECO:0000259" key="11">
    <source>
        <dbReference type="PROSITE" id="PS50879"/>
    </source>
</evidence>
<keyword evidence="7 10" id="KW-0255">Endonuclease</keyword>
<reference evidence="12 13" key="1">
    <citation type="submission" date="2019-02" db="EMBL/GenBank/DDBJ databases">
        <title>Complete Genome Sequence and Methylome Analysis of free living Spirochaetas.</title>
        <authorList>
            <person name="Fomenkov A."/>
            <person name="Dubinina G."/>
            <person name="Leshcheva N."/>
            <person name="Mikheeva N."/>
            <person name="Grabovich M."/>
            <person name="Vincze T."/>
            <person name="Roberts R.J."/>
        </authorList>
    </citation>
    <scope>NUCLEOTIDE SEQUENCE [LARGE SCALE GENOMIC DNA]</scope>
    <source>
        <strain evidence="12 13">K2</strain>
    </source>
</reference>
<evidence type="ECO:0000256" key="4">
    <source>
        <dbReference type="ARBA" id="ARBA00012180"/>
    </source>
</evidence>
<comment type="subcellular location">
    <subcellularLocation>
        <location evidence="10">Cytoplasm</location>
    </subcellularLocation>
</comment>
<dbReference type="NCBIfam" id="NF001236">
    <property type="entry name" value="PRK00203.1"/>
    <property type="match status" value="1"/>
</dbReference>
<feature type="binding site" evidence="10">
    <location>
        <position position="50"/>
    </location>
    <ligand>
        <name>Mg(2+)</name>
        <dbReference type="ChEBI" id="CHEBI:18420"/>
        <label>1</label>
    </ligand>
</feature>
<evidence type="ECO:0000313" key="12">
    <source>
        <dbReference type="EMBL" id="QEN07739.1"/>
    </source>
</evidence>
<comment type="similarity">
    <text evidence="2 10">Belongs to the RNase H family.</text>
</comment>
<keyword evidence="10" id="KW-0963">Cytoplasm</keyword>
<protein>
    <recommendedName>
        <fullName evidence="4 10">Ribonuclease H</fullName>
        <shortName evidence="10">RNase H</shortName>
        <ecNumber evidence="4 10">3.1.26.4</ecNumber>
    </recommendedName>
</protein>
<dbReference type="GO" id="GO:0005737">
    <property type="term" value="C:cytoplasm"/>
    <property type="evidence" value="ECO:0007669"/>
    <property type="project" value="UniProtKB-SubCell"/>
</dbReference>
<dbReference type="Pfam" id="PF00075">
    <property type="entry name" value="RNase_H"/>
    <property type="match status" value="1"/>
</dbReference>
<keyword evidence="6 10" id="KW-0479">Metal-binding</keyword>
<dbReference type="GO" id="GO:0003676">
    <property type="term" value="F:nucleic acid binding"/>
    <property type="evidence" value="ECO:0007669"/>
    <property type="project" value="InterPro"/>
</dbReference>
<organism evidence="12 13">
    <name type="scientific">Oceanispirochaeta crateris</name>
    <dbReference type="NCBI Taxonomy" id="2518645"/>
    <lineage>
        <taxon>Bacteria</taxon>
        <taxon>Pseudomonadati</taxon>
        <taxon>Spirochaetota</taxon>
        <taxon>Spirochaetia</taxon>
        <taxon>Spirochaetales</taxon>
        <taxon>Spirochaetaceae</taxon>
        <taxon>Oceanispirochaeta</taxon>
    </lineage>
</organism>
<keyword evidence="13" id="KW-1185">Reference proteome</keyword>
<dbReference type="GO" id="GO:0004523">
    <property type="term" value="F:RNA-DNA hybrid ribonuclease activity"/>
    <property type="evidence" value="ECO:0007669"/>
    <property type="project" value="UniProtKB-UniRule"/>
</dbReference>
<evidence type="ECO:0000256" key="10">
    <source>
        <dbReference type="HAMAP-Rule" id="MF_00042"/>
    </source>
</evidence>
<accession>A0A5C1QKL4</accession>
<comment type="catalytic activity">
    <reaction evidence="1 10">
        <text>Endonucleolytic cleavage to 5'-phosphomonoester.</text>
        <dbReference type="EC" id="3.1.26.4"/>
    </reaction>
</comment>
<comment type="cofactor">
    <cofactor evidence="10">
        <name>Mg(2+)</name>
        <dbReference type="ChEBI" id="CHEBI:18420"/>
    </cofactor>
    <text evidence="10">Binds 1 Mg(2+) ion per subunit. May bind a second metal ion at a regulatory site, or after substrate binding.</text>
</comment>
<dbReference type="EC" id="3.1.26.4" evidence="4 10"/>
<keyword evidence="8 10" id="KW-0378">Hydrolase</keyword>
<evidence type="ECO:0000256" key="8">
    <source>
        <dbReference type="ARBA" id="ARBA00022801"/>
    </source>
</evidence>
<dbReference type="PROSITE" id="PS50879">
    <property type="entry name" value="RNASE_H_1"/>
    <property type="match status" value="1"/>
</dbReference>
<dbReference type="AlphaFoldDB" id="A0A5C1QKL4"/>
<dbReference type="InterPro" id="IPR036397">
    <property type="entry name" value="RNaseH_sf"/>
</dbReference>
<evidence type="ECO:0000313" key="13">
    <source>
        <dbReference type="Proteomes" id="UP000324209"/>
    </source>
</evidence>
<dbReference type="RefSeq" id="WP_149485819.1">
    <property type="nucleotide sequence ID" value="NZ_CP036150.1"/>
</dbReference>
<name>A0A5C1QKL4_9SPIO</name>
<comment type="subunit">
    <text evidence="3 10">Monomer.</text>
</comment>
<dbReference type="PANTHER" id="PTHR10642:SF26">
    <property type="entry name" value="RIBONUCLEASE H1"/>
    <property type="match status" value="1"/>
</dbReference>
<sequence length="150" mass="16948">MNTEESIIIYTDGGCTGNPGPGGWACVLLIDGQEHHFSGGEAETTNNRMEMTAVISALEKIQEMGLSPKAQIYTDSQYVKNGLTVWIHGWIRNGWKTASKQPVKNKDLWLRMKGLCDQFELSWHWVKGHSGDKYNELCDSLVEKERLSFQ</sequence>
<evidence type="ECO:0000256" key="6">
    <source>
        <dbReference type="ARBA" id="ARBA00022723"/>
    </source>
</evidence>
<dbReference type="InterPro" id="IPR022892">
    <property type="entry name" value="RNaseHI"/>
</dbReference>
<dbReference type="InterPro" id="IPR012337">
    <property type="entry name" value="RNaseH-like_sf"/>
</dbReference>
<dbReference type="InterPro" id="IPR050092">
    <property type="entry name" value="RNase_H"/>
</dbReference>
<evidence type="ECO:0000256" key="1">
    <source>
        <dbReference type="ARBA" id="ARBA00000077"/>
    </source>
</evidence>
<dbReference type="PANTHER" id="PTHR10642">
    <property type="entry name" value="RIBONUCLEASE H1"/>
    <property type="match status" value="1"/>
</dbReference>
<evidence type="ECO:0000256" key="5">
    <source>
        <dbReference type="ARBA" id="ARBA00022722"/>
    </source>
</evidence>
<dbReference type="KEGG" id="ock:EXM22_06950"/>
<evidence type="ECO:0000256" key="7">
    <source>
        <dbReference type="ARBA" id="ARBA00022759"/>
    </source>
</evidence>
<feature type="binding site" evidence="10">
    <location>
        <position position="12"/>
    </location>
    <ligand>
        <name>Mg(2+)</name>
        <dbReference type="ChEBI" id="CHEBI:18420"/>
        <label>2</label>
    </ligand>
</feature>
<dbReference type="Proteomes" id="UP000324209">
    <property type="component" value="Chromosome"/>
</dbReference>
<feature type="binding site" evidence="10">
    <location>
        <position position="12"/>
    </location>
    <ligand>
        <name>Mg(2+)</name>
        <dbReference type="ChEBI" id="CHEBI:18420"/>
        <label>1</label>
    </ligand>
</feature>
<evidence type="ECO:0000256" key="9">
    <source>
        <dbReference type="ARBA" id="ARBA00022842"/>
    </source>
</evidence>
<dbReference type="SUPFAM" id="SSF53098">
    <property type="entry name" value="Ribonuclease H-like"/>
    <property type="match status" value="1"/>
</dbReference>
<evidence type="ECO:0000256" key="2">
    <source>
        <dbReference type="ARBA" id="ARBA00005300"/>
    </source>
</evidence>
<proteinExistence type="inferred from homology"/>
<feature type="binding site" evidence="10">
    <location>
        <position position="139"/>
    </location>
    <ligand>
        <name>Mg(2+)</name>
        <dbReference type="ChEBI" id="CHEBI:18420"/>
        <label>2</label>
    </ligand>
</feature>
<dbReference type="GO" id="GO:0043137">
    <property type="term" value="P:DNA replication, removal of RNA primer"/>
    <property type="evidence" value="ECO:0007669"/>
    <property type="project" value="TreeGrafter"/>
</dbReference>
<dbReference type="EMBL" id="CP036150">
    <property type="protein sequence ID" value="QEN07739.1"/>
    <property type="molecule type" value="Genomic_DNA"/>
</dbReference>
<dbReference type="GO" id="GO:0000287">
    <property type="term" value="F:magnesium ion binding"/>
    <property type="evidence" value="ECO:0007669"/>
    <property type="project" value="UniProtKB-UniRule"/>
</dbReference>
<dbReference type="InterPro" id="IPR002156">
    <property type="entry name" value="RNaseH_domain"/>
</dbReference>
<gene>
    <name evidence="10" type="primary">rnhA</name>
    <name evidence="12" type="ORF">EXM22_06950</name>
</gene>
<dbReference type="Gene3D" id="3.30.420.10">
    <property type="entry name" value="Ribonuclease H-like superfamily/Ribonuclease H"/>
    <property type="match status" value="1"/>
</dbReference>
<comment type="function">
    <text evidence="10">Endonuclease that specifically degrades the RNA of RNA-DNA hybrids.</text>
</comment>